<protein>
    <submittedName>
        <fullName evidence="2">Uncharacterized protein</fullName>
    </submittedName>
</protein>
<sequence>MYPCFRLNFQVCLSTGLFIFRVFCIASSFVHWTPFLQFIRESTTKLVKINCLIVLFILIILFPHPIPTYALFFFFLLGHAEMIIEMVDHIDGLVVAVCFNIWNGLIC</sequence>
<reference evidence="2" key="1">
    <citation type="journal article" date="2023" name="Plant J.">
        <title>The genome of the king protea, Protea cynaroides.</title>
        <authorList>
            <person name="Chang J."/>
            <person name="Duong T.A."/>
            <person name="Schoeman C."/>
            <person name="Ma X."/>
            <person name="Roodt D."/>
            <person name="Barker N."/>
            <person name="Li Z."/>
            <person name="Van de Peer Y."/>
            <person name="Mizrachi E."/>
        </authorList>
    </citation>
    <scope>NUCLEOTIDE SEQUENCE</scope>
    <source>
        <tissue evidence="2">Young leaves</tissue>
    </source>
</reference>
<comment type="caution">
    <text evidence="2">The sequence shown here is derived from an EMBL/GenBank/DDBJ whole genome shotgun (WGS) entry which is preliminary data.</text>
</comment>
<keyword evidence="1" id="KW-0812">Transmembrane</keyword>
<evidence type="ECO:0000313" key="2">
    <source>
        <dbReference type="EMBL" id="KAJ4951988.1"/>
    </source>
</evidence>
<evidence type="ECO:0000256" key="1">
    <source>
        <dbReference type="SAM" id="Phobius"/>
    </source>
</evidence>
<feature type="transmembrane region" description="Helical" evidence="1">
    <location>
        <begin position="12"/>
        <end position="32"/>
    </location>
</feature>
<keyword evidence="1" id="KW-0472">Membrane</keyword>
<keyword evidence="1" id="KW-1133">Transmembrane helix</keyword>
<organism evidence="2 3">
    <name type="scientific">Protea cynaroides</name>
    <dbReference type="NCBI Taxonomy" id="273540"/>
    <lineage>
        <taxon>Eukaryota</taxon>
        <taxon>Viridiplantae</taxon>
        <taxon>Streptophyta</taxon>
        <taxon>Embryophyta</taxon>
        <taxon>Tracheophyta</taxon>
        <taxon>Spermatophyta</taxon>
        <taxon>Magnoliopsida</taxon>
        <taxon>Proteales</taxon>
        <taxon>Proteaceae</taxon>
        <taxon>Protea</taxon>
    </lineage>
</organism>
<proteinExistence type="predicted"/>
<accession>A0A9Q0GQP0</accession>
<gene>
    <name evidence="2" type="ORF">NE237_028820</name>
</gene>
<dbReference type="EMBL" id="JAMYWD010000012">
    <property type="protein sequence ID" value="KAJ4951988.1"/>
    <property type="molecule type" value="Genomic_DNA"/>
</dbReference>
<dbReference type="AlphaFoldDB" id="A0A9Q0GQP0"/>
<feature type="transmembrane region" description="Helical" evidence="1">
    <location>
        <begin position="52"/>
        <end position="77"/>
    </location>
</feature>
<evidence type="ECO:0000313" key="3">
    <source>
        <dbReference type="Proteomes" id="UP001141806"/>
    </source>
</evidence>
<keyword evidence="3" id="KW-1185">Reference proteome</keyword>
<dbReference type="Proteomes" id="UP001141806">
    <property type="component" value="Unassembled WGS sequence"/>
</dbReference>
<name>A0A9Q0GQP0_9MAGN</name>